<dbReference type="InterPro" id="IPR013249">
    <property type="entry name" value="RNA_pol_sigma70_r4_t2"/>
</dbReference>
<dbReference type="InterPro" id="IPR037401">
    <property type="entry name" value="SnoaL-like"/>
</dbReference>
<keyword evidence="5" id="KW-0804">Transcription</keyword>
<dbReference type="PANTHER" id="PTHR43133:SF65">
    <property type="entry name" value="ECF RNA POLYMERASE SIGMA FACTOR SIGG"/>
    <property type="match status" value="1"/>
</dbReference>
<organism evidence="10 11">
    <name type="scientific">Aeromicrobium alkaliterrae</name>
    <dbReference type="NCBI Taxonomy" id="302168"/>
    <lineage>
        <taxon>Bacteria</taxon>
        <taxon>Bacillati</taxon>
        <taxon>Actinomycetota</taxon>
        <taxon>Actinomycetes</taxon>
        <taxon>Propionibacteriales</taxon>
        <taxon>Nocardioidaceae</taxon>
        <taxon>Aeromicrobium</taxon>
    </lineage>
</organism>
<dbReference type="RefSeq" id="WP_344203362.1">
    <property type="nucleotide sequence ID" value="NZ_BAAAME010000005.1"/>
</dbReference>
<gene>
    <name evidence="10" type="ORF">GCM10009710_31740</name>
</gene>
<evidence type="ECO:0000259" key="7">
    <source>
        <dbReference type="Pfam" id="PF04542"/>
    </source>
</evidence>
<dbReference type="InterPro" id="IPR013324">
    <property type="entry name" value="RNA_pol_sigma_r3/r4-like"/>
</dbReference>
<name>A0ABN2K6G1_9ACTN</name>
<evidence type="ECO:0000256" key="4">
    <source>
        <dbReference type="ARBA" id="ARBA00023082"/>
    </source>
</evidence>
<dbReference type="NCBIfam" id="TIGR02960">
    <property type="entry name" value="SigX5"/>
    <property type="match status" value="1"/>
</dbReference>
<dbReference type="Pfam" id="PF12680">
    <property type="entry name" value="SnoaL_2"/>
    <property type="match status" value="1"/>
</dbReference>
<dbReference type="InterPro" id="IPR039425">
    <property type="entry name" value="RNA_pol_sigma-70-like"/>
</dbReference>
<evidence type="ECO:0000313" key="11">
    <source>
        <dbReference type="Proteomes" id="UP001501057"/>
    </source>
</evidence>
<dbReference type="Pfam" id="PF08281">
    <property type="entry name" value="Sigma70_r4_2"/>
    <property type="match status" value="1"/>
</dbReference>
<evidence type="ECO:0000313" key="10">
    <source>
        <dbReference type="EMBL" id="GAA1749393.1"/>
    </source>
</evidence>
<dbReference type="InterPro" id="IPR014305">
    <property type="entry name" value="RNA_pol_sigma-G_actinobac"/>
</dbReference>
<evidence type="ECO:0000256" key="5">
    <source>
        <dbReference type="ARBA" id="ARBA00023163"/>
    </source>
</evidence>
<dbReference type="EMBL" id="BAAAME010000005">
    <property type="protein sequence ID" value="GAA1749393.1"/>
    <property type="molecule type" value="Genomic_DNA"/>
</dbReference>
<sequence length="334" mass="35907">MARTFSPASSTDDASDLQQARSGDHGAFSRLVGPLSPELRAHCYRMLGSFDDAEDALQDTLVRAWRAIGRFEGRSSVRTWLYSIATRVCLDGRSARARRALPMDLGPSSAHAVLESAPAVDTAWLGPMPDDPGDQALAREAVDLAFVAALQHLPGNQRAALLLFEVIGLSAAEIADVMDTTTASVNSALARARRALAQALPERDASQADSAEQLALAQEFATALQAADLDRFTALLTDDVTWSMPPLPDWYRGRAAVTDFTRHVPMGSCGEWQWLPVIANGTPAIALYLRPEGAATHTPWSINVLATRGSRISTITSFLEPEAFARFGLPPTLG</sequence>
<dbReference type="Gene3D" id="1.10.10.10">
    <property type="entry name" value="Winged helix-like DNA-binding domain superfamily/Winged helix DNA-binding domain"/>
    <property type="match status" value="1"/>
</dbReference>
<evidence type="ECO:0000256" key="1">
    <source>
        <dbReference type="ARBA" id="ARBA00010641"/>
    </source>
</evidence>
<dbReference type="InterPro" id="IPR013325">
    <property type="entry name" value="RNA_pol_sigma_r2"/>
</dbReference>
<dbReference type="SUPFAM" id="SSF88659">
    <property type="entry name" value="Sigma3 and sigma4 domains of RNA polymerase sigma factors"/>
    <property type="match status" value="1"/>
</dbReference>
<feature type="domain" description="SnoaL-like" evidence="9">
    <location>
        <begin position="218"/>
        <end position="301"/>
    </location>
</feature>
<dbReference type="Proteomes" id="UP001501057">
    <property type="component" value="Unassembled WGS sequence"/>
</dbReference>
<dbReference type="SUPFAM" id="SSF54427">
    <property type="entry name" value="NTF2-like"/>
    <property type="match status" value="1"/>
</dbReference>
<feature type="region of interest" description="Disordered" evidence="6">
    <location>
        <begin position="1"/>
        <end position="20"/>
    </location>
</feature>
<evidence type="ECO:0000256" key="6">
    <source>
        <dbReference type="SAM" id="MobiDB-lite"/>
    </source>
</evidence>
<evidence type="ECO:0000259" key="8">
    <source>
        <dbReference type="Pfam" id="PF08281"/>
    </source>
</evidence>
<proteinExistence type="inferred from homology"/>
<dbReference type="Gene3D" id="3.10.450.50">
    <property type="match status" value="1"/>
</dbReference>
<dbReference type="InterPro" id="IPR007627">
    <property type="entry name" value="RNA_pol_sigma70_r2"/>
</dbReference>
<feature type="domain" description="RNA polymerase sigma-70 region 2" evidence="7">
    <location>
        <begin position="32"/>
        <end position="98"/>
    </location>
</feature>
<dbReference type="SUPFAM" id="SSF88946">
    <property type="entry name" value="Sigma2 domain of RNA polymerase sigma factors"/>
    <property type="match status" value="1"/>
</dbReference>
<comment type="similarity">
    <text evidence="1">Belongs to the sigma-70 factor family. ECF subfamily.</text>
</comment>
<dbReference type="Gene3D" id="1.10.1740.10">
    <property type="match status" value="1"/>
</dbReference>
<dbReference type="InterPro" id="IPR032710">
    <property type="entry name" value="NTF2-like_dom_sf"/>
</dbReference>
<reference evidence="10 11" key="1">
    <citation type="journal article" date="2019" name="Int. J. Syst. Evol. Microbiol.">
        <title>The Global Catalogue of Microorganisms (GCM) 10K type strain sequencing project: providing services to taxonomists for standard genome sequencing and annotation.</title>
        <authorList>
            <consortium name="The Broad Institute Genomics Platform"/>
            <consortium name="The Broad Institute Genome Sequencing Center for Infectious Disease"/>
            <person name="Wu L."/>
            <person name="Ma J."/>
        </authorList>
    </citation>
    <scope>NUCLEOTIDE SEQUENCE [LARGE SCALE GENOMIC DNA]</scope>
    <source>
        <strain evidence="10 11">JCM 13518</strain>
    </source>
</reference>
<evidence type="ECO:0000256" key="3">
    <source>
        <dbReference type="ARBA" id="ARBA00023015"/>
    </source>
</evidence>
<keyword evidence="3" id="KW-0805">Transcription regulation</keyword>
<keyword evidence="11" id="KW-1185">Reference proteome</keyword>
<dbReference type="PANTHER" id="PTHR43133">
    <property type="entry name" value="RNA POLYMERASE ECF-TYPE SIGMA FACTO"/>
    <property type="match status" value="1"/>
</dbReference>
<comment type="subunit">
    <text evidence="2">Interacts transiently with the RNA polymerase catalytic core formed by RpoA, RpoB, RpoC and RpoZ (2 alpha, 1 beta, 1 beta' and 1 omega subunit) to form the RNA polymerase holoenzyme that can initiate transcription.</text>
</comment>
<dbReference type="InterPro" id="IPR014284">
    <property type="entry name" value="RNA_pol_sigma-70_dom"/>
</dbReference>
<evidence type="ECO:0000259" key="9">
    <source>
        <dbReference type="Pfam" id="PF12680"/>
    </source>
</evidence>
<protein>
    <submittedName>
        <fullName evidence="10">Sigma-70 family RNA polymerase sigma factor</fullName>
    </submittedName>
</protein>
<feature type="domain" description="RNA polymerase sigma factor 70 region 4 type 2" evidence="8">
    <location>
        <begin position="145"/>
        <end position="196"/>
    </location>
</feature>
<accession>A0ABN2K6G1</accession>
<dbReference type="InterPro" id="IPR036388">
    <property type="entry name" value="WH-like_DNA-bd_sf"/>
</dbReference>
<dbReference type="NCBIfam" id="TIGR02937">
    <property type="entry name" value="sigma70-ECF"/>
    <property type="match status" value="1"/>
</dbReference>
<dbReference type="NCBIfam" id="NF006089">
    <property type="entry name" value="PRK08241.1"/>
    <property type="match status" value="1"/>
</dbReference>
<comment type="caution">
    <text evidence="10">The sequence shown here is derived from an EMBL/GenBank/DDBJ whole genome shotgun (WGS) entry which is preliminary data.</text>
</comment>
<dbReference type="Pfam" id="PF04542">
    <property type="entry name" value="Sigma70_r2"/>
    <property type="match status" value="1"/>
</dbReference>
<keyword evidence="4" id="KW-0731">Sigma factor</keyword>
<evidence type="ECO:0000256" key="2">
    <source>
        <dbReference type="ARBA" id="ARBA00011344"/>
    </source>
</evidence>